<dbReference type="Pfam" id="PF02630">
    <property type="entry name" value="SCO1-SenC"/>
    <property type="match status" value="1"/>
</dbReference>
<protein>
    <recommendedName>
        <fullName evidence="3">Thioredoxin domain-containing protein</fullName>
    </recommendedName>
</protein>
<dbReference type="CDD" id="cd02968">
    <property type="entry name" value="SCO"/>
    <property type="match status" value="1"/>
</dbReference>
<reference evidence="4" key="1">
    <citation type="submission" date="2018-05" db="EMBL/GenBank/DDBJ databases">
        <authorList>
            <person name="Lanie J.A."/>
            <person name="Ng W.-L."/>
            <person name="Kazmierczak K.M."/>
            <person name="Andrzejewski T.M."/>
            <person name="Davidsen T.M."/>
            <person name="Wayne K.J."/>
            <person name="Tettelin H."/>
            <person name="Glass J.I."/>
            <person name="Rusch D."/>
            <person name="Podicherti R."/>
            <person name="Tsui H.-C.T."/>
            <person name="Winkler M.E."/>
        </authorList>
    </citation>
    <scope>NUCLEOTIDE SEQUENCE</scope>
</reference>
<evidence type="ECO:0000256" key="1">
    <source>
        <dbReference type="ARBA" id="ARBA00010996"/>
    </source>
</evidence>
<dbReference type="InterPro" id="IPR013766">
    <property type="entry name" value="Thioredoxin_domain"/>
</dbReference>
<comment type="similarity">
    <text evidence="1">Belongs to the SCO1/2 family.</text>
</comment>
<dbReference type="PANTHER" id="PTHR12151">
    <property type="entry name" value="ELECTRON TRANSPORT PROTIN SCO1/SENC FAMILY MEMBER"/>
    <property type="match status" value="1"/>
</dbReference>
<dbReference type="InterPro" id="IPR036249">
    <property type="entry name" value="Thioredoxin-like_sf"/>
</dbReference>
<dbReference type="SUPFAM" id="SSF52833">
    <property type="entry name" value="Thioredoxin-like"/>
    <property type="match status" value="1"/>
</dbReference>
<accession>A0A382I0U8</accession>
<feature type="domain" description="Thioredoxin" evidence="3">
    <location>
        <begin position="42"/>
        <end position="209"/>
    </location>
</feature>
<organism evidence="4">
    <name type="scientific">marine metagenome</name>
    <dbReference type="NCBI Taxonomy" id="408172"/>
    <lineage>
        <taxon>unclassified sequences</taxon>
        <taxon>metagenomes</taxon>
        <taxon>ecological metagenomes</taxon>
    </lineage>
</organism>
<dbReference type="Gene3D" id="3.40.30.10">
    <property type="entry name" value="Glutaredoxin"/>
    <property type="match status" value="1"/>
</dbReference>
<evidence type="ECO:0000259" key="3">
    <source>
        <dbReference type="PROSITE" id="PS51352"/>
    </source>
</evidence>
<sequence length="209" mass="23329">MNKKTRLLMGFLVLVVIAAYGLAVNLPTFISKSPALDTGKALAQPMELLAFDLVDHRGKPFQYENLKKKWSLVFFGYSSCPDVCPTTVYKLAEIYKLLGQDTALSQPPQVVFISIDPERDTPEKLKKYLASFNPEFIGVTGSLNEIKKITSKLSVYFQKVGDNDGENYLYEMNHTAGIFLTNPDGKLVASFKPTANPEELSLDIKRVLL</sequence>
<evidence type="ECO:0000256" key="2">
    <source>
        <dbReference type="ARBA" id="ARBA00023008"/>
    </source>
</evidence>
<dbReference type="PANTHER" id="PTHR12151:SF25">
    <property type="entry name" value="LINALOOL DEHYDRATASE_ISOMERASE DOMAIN-CONTAINING PROTEIN"/>
    <property type="match status" value="1"/>
</dbReference>
<evidence type="ECO:0000313" key="4">
    <source>
        <dbReference type="EMBL" id="SVB93294.1"/>
    </source>
</evidence>
<dbReference type="FunFam" id="3.40.30.10:FF:000013">
    <property type="entry name" value="Blast:Protein SCO1 homolog, mitochondrial"/>
    <property type="match status" value="1"/>
</dbReference>
<dbReference type="PROSITE" id="PS51352">
    <property type="entry name" value="THIOREDOXIN_2"/>
    <property type="match status" value="1"/>
</dbReference>
<dbReference type="EMBL" id="UINC01064533">
    <property type="protein sequence ID" value="SVB93294.1"/>
    <property type="molecule type" value="Genomic_DNA"/>
</dbReference>
<name>A0A382I0U8_9ZZZZ</name>
<keyword evidence="2" id="KW-0186">Copper</keyword>
<gene>
    <name evidence="4" type="ORF">METZ01_LOCUS246148</name>
</gene>
<dbReference type="InterPro" id="IPR003782">
    <property type="entry name" value="SCO1/SenC"/>
</dbReference>
<proteinExistence type="inferred from homology"/>
<dbReference type="AlphaFoldDB" id="A0A382I0U8"/>